<organism evidence="3 4">
    <name type="scientific">Fusibacter ferrireducens</name>
    <dbReference type="NCBI Taxonomy" id="2785058"/>
    <lineage>
        <taxon>Bacteria</taxon>
        <taxon>Bacillati</taxon>
        <taxon>Bacillota</taxon>
        <taxon>Clostridia</taxon>
        <taxon>Eubacteriales</taxon>
        <taxon>Eubacteriales Family XII. Incertae Sedis</taxon>
        <taxon>Fusibacter</taxon>
    </lineage>
</organism>
<evidence type="ECO:0000313" key="4">
    <source>
        <dbReference type="Proteomes" id="UP000614200"/>
    </source>
</evidence>
<dbReference type="PANTHER" id="PTHR30501:SF2">
    <property type="entry name" value="UPF0597 PROTEIN YHAM"/>
    <property type="match status" value="1"/>
</dbReference>
<dbReference type="RefSeq" id="WP_194701123.1">
    <property type="nucleotide sequence ID" value="NZ_JADKNH010000004.1"/>
</dbReference>
<dbReference type="EMBL" id="JADKNH010000004">
    <property type="protein sequence ID" value="MBF4692878.1"/>
    <property type="molecule type" value="Genomic_DNA"/>
</dbReference>
<gene>
    <name evidence="3" type="ORF">ISU02_07090</name>
</gene>
<feature type="domain" description="Serine dehydratase-like alpha subunit" evidence="2">
    <location>
        <begin position="97"/>
        <end position="426"/>
    </location>
</feature>
<protein>
    <recommendedName>
        <fullName evidence="1">UPF0597 protein ISU02_07090</fullName>
    </recommendedName>
</protein>
<sequence length="441" mass="46876">MRTFINSPEEIQSLILSTLQKEVVPAMGCTEPVAVALAVAKAKELLKETDLLKEIHVSVSPNIYKNGLSVGIPGTREVGLAIAAALGYTSGKSENDLKVLSTVTDQDVTLAKDIIRKGMLILDIKDTAHKIDIEVSIKTDTHTAKAIIMDRHNQFVFLSSDQQILLDQIDDNVSTVEENPLFNLSISTLIENIELMSFESLSFLMQGATMNRSIAEYGLTHSAGMQVGRTLQNSKALTDDLSTRAMILTASASDARMDGVSLPVMSSNGSGNNGLTAILPIVAYSELNQIEDIDFAKAIAMSHIVNSYIKNAIGRLSSICGCGVAAGTGASVGLAWLMGATREQLDSAINNMLANTSGMICDGAKIGCSLKLATSAQAAVQSAILAAAGICVPAFNGIIGDTVERSIDNLHTLSNEGMMKTDEIMLSIMKQMQTEISTQSM</sequence>
<dbReference type="SUPFAM" id="SSF103378">
    <property type="entry name" value="2-methylcitrate dehydratase PrpD"/>
    <property type="match status" value="1"/>
</dbReference>
<evidence type="ECO:0000256" key="1">
    <source>
        <dbReference type="HAMAP-Rule" id="MF_01845"/>
    </source>
</evidence>
<proteinExistence type="inferred from homology"/>
<dbReference type="PIRSF" id="PIRSF006054">
    <property type="entry name" value="UCP006054"/>
    <property type="match status" value="1"/>
</dbReference>
<comment type="similarity">
    <text evidence="1">Belongs to the UPF0597 family.</text>
</comment>
<keyword evidence="4" id="KW-1185">Reference proteome</keyword>
<dbReference type="InterPro" id="IPR036148">
    <property type="entry name" value="MmgE/PrpD_sf"/>
</dbReference>
<accession>A0ABR9ZR12</accession>
<comment type="caution">
    <text evidence="3">The sequence shown here is derived from an EMBL/GenBank/DDBJ whole genome shotgun (WGS) entry which is preliminary data.</text>
</comment>
<reference evidence="3 4" key="1">
    <citation type="submission" date="2020-11" db="EMBL/GenBank/DDBJ databases">
        <title>Fusibacter basophilias sp. nov.</title>
        <authorList>
            <person name="Qiu D."/>
        </authorList>
    </citation>
    <scope>NUCLEOTIDE SEQUENCE [LARGE SCALE GENOMIC DNA]</scope>
    <source>
        <strain evidence="3 4">Q10-2</strain>
    </source>
</reference>
<name>A0ABR9ZR12_9FIRM</name>
<evidence type="ECO:0000259" key="2">
    <source>
        <dbReference type="Pfam" id="PF03313"/>
    </source>
</evidence>
<dbReference type="Proteomes" id="UP000614200">
    <property type="component" value="Unassembled WGS sequence"/>
</dbReference>
<dbReference type="PANTHER" id="PTHR30501">
    <property type="entry name" value="UPF0597 PROTEIN YHAM"/>
    <property type="match status" value="1"/>
</dbReference>
<dbReference type="InterPro" id="IPR021144">
    <property type="entry name" value="UPF0597"/>
</dbReference>
<dbReference type="Pfam" id="PF03313">
    <property type="entry name" value="SDH_alpha"/>
    <property type="match status" value="1"/>
</dbReference>
<dbReference type="HAMAP" id="MF_01845">
    <property type="entry name" value="UPF0597"/>
    <property type="match status" value="1"/>
</dbReference>
<evidence type="ECO:0000313" key="3">
    <source>
        <dbReference type="EMBL" id="MBF4692878.1"/>
    </source>
</evidence>
<dbReference type="InterPro" id="IPR005130">
    <property type="entry name" value="Ser_deHydtase-like_asu"/>
</dbReference>